<dbReference type="EMBL" id="VFPO01000001">
    <property type="protein sequence ID" value="TQM67077.1"/>
    <property type="molecule type" value="Genomic_DNA"/>
</dbReference>
<accession>A0A543I946</accession>
<dbReference type="GO" id="GO:0016740">
    <property type="term" value="F:transferase activity"/>
    <property type="evidence" value="ECO:0007669"/>
    <property type="project" value="UniProtKB-KW"/>
</dbReference>
<dbReference type="InterPro" id="IPR011009">
    <property type="entry name" value="Kinase-like_dom_sf"/>
</dbReference>
<gene>
    <name evidence="2" type="ORF">FHX41_0675</name>
</gene>
<dbReference type="InterPro" id="IPR002575">
    <property type="entry name" value="Aminoglycoside_PTrfase"/>
</dbReference>
<evidence type="ECO:0000313" key="2">
    <source>
        <dbReference type="EMBL" id="TQM67077.1"/>
    </source>
</evidence>
<dbReference type="RefSeq" id="WP_141966133.1">
    <property type="nucleotide sequence ID" value="NZ_VFPO01000001.1"/>
</dbReference>
<organism evidence="2 3">
    <name type="scientific">Actinomadura hallensis</name>
    <dbReference type="NCBI Taxonomy" id="337895"/>
    <lineage>
        <taxon>Bacteria</taxon>
        <taxon>Bacillati</taxon>
        <taxon>Actinomycetota</taxon>
        <taxon>Actinomycetes</taxon>
        <taxon>Streptosporangiales</taxon>
        <taxon>Thermomonosporaceae</taxon>
        <taxon>Actinomadura</taxon>
    </lineage>
</organism>
<dbReference type="PANTHER" id="PTHR23020">
    <property type="entry name" value="UNCHARACTERIZED NUCLEAR HORMONE RECEPTOR-RELATED"/>
    <property type="match status" value="1"/>
</dbReference>
<keyword evidence="2" id="KW-0808">Transferase</keyword>
<dbReference type="Proteomes" id="UP000316706">
    <property type="component" value="Unassembled WGS sequence"/>
</dbReference>
<name>A0A543I946_9ACTN</name>
<dbReference type="PANTHER" id="PTHR23020:SF41">
    <property type="entry name" value="AMINOGLYCOSIDE PHOSPHOTRANSFERASE DOMAIN-CONTAINING PROTEIN"/>
    <property type="match status" value="1"/>
</dbReference>
<comment type="caution">
    <text evidence="2">The sequence shown here is derived from an EMBL/GenBank/DDBJ whole genome shotgun (WGS) entry which is preliminary data.</text>
</comment>
<feature type="domain" description="Aminoglycoside phosphotransferase" evidence="1">
    <location>
        <begin position="89"/>
        <end position="307"/>
    </location>
</feature>
<keyword evidence="3" id="KW-1185">Reference proteome</keyword>
<protein>
    <submittedName>
        <fullName evidence="2">Phosphotransferase family enzyme</fullName>
    </submittedName>
</protein>
<reference evidence="2 3" key="1">
    <citation type="submission" date="2019-06" db="EMBL/GenBank/DDBJ databases">
        <title>Sequencing the genomes of 1000 actinobacteria strains.</title>
        <authorList>
            <person name="Klenk H.-P."/>
        </authorList>
    </citation>
    <scope>NUCLEOTIDE SEQUENCE [LARGE SCALE GENOMIC DNA]</scope>
    <source>
        <strain evidence="2 3">DSM 45043</strain>
    </source>
</reference>
<evidence type="ECO:0000313" key="3">
    <source>
        <dbReference type="Proteomes" id="UP000316706"/>
    </source>
</evidence>
<dbReference type="AlphaFoldDB" id="A0A543I946"/>
<evidence type="ECO:0000259" key="1">
    <source>
        <dbReference type="Pfam" id="PF01636"/>
    </source>
</evidence>
<sequence>MTQDVVSGVTGLGDPAALPGALTEALRDHGTIGPGATVTAARPEPTGTGQMADSFRVTLELEPAGSGPASVVAKLPAGDTAGEVGRASGVYAREHRFYTELVPRLPGLSVPALLGTLPVGDEAGLLLEDLRGARQGDQIEGATAAQLDLTAAQLAPLQVPFWNDPDLGGQRWLQRRTGAPIPDRQERYQRAMHRLRDDLRGMLTPAQVEVMERYGAACDAWSQSVQEPFTLAHHDLRLDNLMFGQGRVWLLDWQTLGWGSPAWDLAYLMGSSAEPELRRRVERDHVARHAEALAARGVTDWPRERAWLEYRRLAFATFLVTVPAAGELPDNARGRRMFQAMWHRATTMVLDLDALELLPC</sequence>
<dbReference type="SUPFAM" id="SSF56112">
    <property type="entry name" value="Protein kinase-like (PK-like)"/>
    <property type="match status" value="1"/>
</dbReference>
<dbReference type="Gene3D" id="3.90.1200.10">
    <property type="match status" value="1"/>
</dbReference>
<dbReference type="Pfam" id="PF01636">
    <property type="entry name" value="APH"/>
    <property type="match status" value="1"/>
</dbReference>
<dbReference type="InterPro" id="IPR052961">
    <property type="entry name" value="Oxido-Kinase-like_Enzymes"/>
</dbReference>
<proteinExistence type="predicted"/>
<dbReference type="OrthoDB" id="115252at2"/>